<comment type="caution">
    <text evidence="1">The sequence shown here is derived from an EMBL/GenBank/DDBJ whole genome shotgun (WGS) entry which is preliminary data.</text>
</comment>
<name>A0A418R643_9BACT</name>
<dbReference type="EMBL" id="QYCN01000004">
    <property type="protein sequence ID" value="RIY12866.1"/>
    <property type="molecule type" value="Genomic_DNA"/>
</dbReference>
<proteinExistence type="predicted"/>
<dbReference type="RefSeq" id="WP_119654466.1">
    <property type="nucleotide sequence ID" value="NZ_JBHUOI010000028.1"/>
</dbReference>
<sequence>MRTLRTRLAFVLLLCFARVLLPDTWVLALHAHAHTNAHTVEGAVPTAGTARSKAQLSARHQHCTVDHFYDAAFQPSAPLHLSVRLALPEAALSWAAQSVWHSATRATADLRGPPRVA</sequence>
<evidence type="ECO:0000313" key="2">
    <source>
        <dbReference type="Proteomes" id="UP000284250"/>
    </source>
</evidence>
<reference evidence="1 2" key="1">
    <citation type="submission" date="2019-01" db="EMBL/GenBank/DDBJ databases">
        <title>Hymenobacter humicola sp. nov., isolated from soils in Antarctica.</title>
        <authorList>
            <person name="Sedlacek I."/>
            <person name="Holochova P."/>
            <person name="Kralova S."/>
            <person name="Pantucek R."/>
            <person name="Stankova E."/>
            <person name="Vrbovska V."/>
            <person name="Kristofova L."/>
            <person name="Svec P."/>
            <person name="Busse H.-J."/>
        </authorList>
    </citation>
    <scope>NUCLEOTIDE SEQUENCE [LARGE SCALE GENOMIC DNA]</scope>
    <source>
        <strain evidence="1 2">CCM 8852</strain>
    </source>
</reference>
<accession>A0A418R643</accession>
<keyword evidence="2" id="KW-1185">Reference proteome</keyword>
<protein>
    <submittedName>
        <fullName evidence="1">Uncharacterized protein</fullName>
    </submittedName>
</protein>
<dbReference type="AlphaFoldDB" id="A0A418R643"/>
<dbReference type="OrthoDB" id="893865at2"/>
<gene>
    <name evidence="1" type="ORF">D0T11_03840</name>
</gene>
<dbReference type="Proteomes" id="UP000284250">
    <property type="component" value="Unassembled WGS sequence"/>
</dbReference>
<evidence type="ECO:0000313" key="1">
    <source>
        <dbReference type="EMBL" id="RIY12866.1"/>
    </source>
</evidence>
<organism evidence="1 2">
    <name type="scientific">Hymenobacter rubripertinctus</name>
    <dbReference type="NCBI Taxonomy" id="2029981"/>
    <lineage>
        <taxon>Bacteria</taxon>
        <taxon>Pseudomonadati</taxon>
        <taxon>Bacteroidota</taxon>
        <taxon>Cytophagia</taxon>
        <taxon>Cytophagales</taxon>
        <taxon>Hymenobacteraceae</taxon>
        <taxon>Hymenobacter</taxon>
    </lineage>
</organism>